<accession>V5SHX1</accession>
<comment type="subcellular location">
    <subcellularLocation>
        <location evidence="1">Membrane</location>
    </subcellularLocation>
</comment>
<dbReference type="Gene3D" id="3.40.50.300">
    <property type="entry name" value="P-loop containing nucleotide triphosphate hydrolases"/>
    <property type="match status" value="1"/>
</dbReference>
<evidence type="ECO:0000256" key="5">
    <source>
        <dbReference type="ARBA" id="ARBA00023136"/>
    </source>
</evidence>
<evidence type="ECO:0000256" key="3">
    <source>
        <dbReference type="ARBA" id="ARBA00022801"/>
    </source>
</evidence>
<name>V5SHX1_9HYPH</name>
<dbReference type="STRING" id="1029756.W911_09060"/>
<protein>
    <recommendedName>
        <fullName evidence="10">Dynamin family protein</fullName>
    </recommendedName>
</protein>
<dbReference type="PANTHER" id="PTHR10465">
    <property type="entry name" value="TRANSMEMBRANE GTPASE FZO1"/>
    <property type="match status" value="1"/>
</dbReference>
<evidence type="ECO:0000259" key="7">
    <source>
        <dbReference type="Pfam" id="PF00350"/>
    </source>
</evidence>
<dbReference type="Pfam" id="PF00009">
    <property type="entry name" value="GTP_EFTU"/>
    <property type="match status" value="1"/>
</dbReference>
<dbReference type="InterPro" id="IPR045063">
    <property type="entry name" value="Dynamin_N"/>
</dbReference>
<dbReference type="InterPro" id="IPR027094">
    <property type="entry name" value="Mitofusin_fam"/>
</dbReference>
<keyword evidence="2" id="KW-0547">Nucleotide-binding</keyword>
<proteinExistence type="predicted"/>
<dbReference type="GO" id="GO:0003924">
    <property type="term" value="F:GTPase activity"/>
    <property type="evidence" value="ECO:0007669"/>
    <property type="project" value="InterPro"/>
</dbReference>
<dbReference type="GO" id="GO:0016020">
    <property type="term" value="C:membrane"/>
    <property type="evidence" value="ECO:0007669"/>
    <property type="project" value="UniProtKB-SubCell"/>
</dbReference>
<gene>
    <name evidence="8" type="ORF">W911_09060</name>
</gene>
<keyword evidence="3" id="KW-0378">Hydrolase</keyword>
<dbReference type="EMBL" id="CP006912">
    <property type="protein sequence ID" value="AHB50138.1"/>
    <property type="molecule type" value="Genomic_DNA"/>
</dbReference>
<evidence type="ECO:0000256" key="4">
    <source>
        <dbReference type="ARBA" id="ARBA00023134"/>
    </source>
</evidence>
<evidence type="ECO:0000256" key="2">
    <source>
        <dbReference type="ARBA" id="ARBA00022741"/>
    </source>
</evidence>
<sequence length="701" mass="76797">MLAGLAEPSQRSLVTDALAHLGQLECRVAVVGQIKSGKSSAINALARSPHLLPTRITPWTTAVTNLHFAQTPPGGYGAVFSFFEHAEWDQLAEGGGRVRELTEQLVPGFAPEHLLEQAALLRQRASERLGPEFELLLGQAHFFEALAPGMMEDYVCAGDFTGPQRIGKYSDITKSADVYLDQGPFAFPSTVVDTPGTNDPFLIRDEITRRSLESADVYVVVLTACQPLSETDVSLLRIMRGLYKDRIVVLVNRIDDLADLDVELPKIAGYVEQRLLAEFPGSHIPVVYGSAWWANQAYVFEPDAAARILTRRSAGYLLRAGLLQPNELHAGSLASGDFCDRVRQSLLAMSGIPALGQAIETLMAAARPTYVQRKIAHSFAEMARACESAARSELQILLAAEASSLDAKSSAEDTFSIYTREHDLLAGVAADIEQSAAGIEAQLARIIQEEQDALRGMLQSSIALHAARERDVLVDTLSRGRCPRVWTHEGVALRRALARVFKEGFEKAAWRLTSFHARVVPELHKLMRTLVPQPDLEATHSGEALVIPTPAVTPISRLLVLDLKTAGWSALWSRHPSAESSGEKIEALIRAEFAPIAEELVQLAGRVFHDFSTTTIQWSLAACRNIQLALTRRLELVLAEHDAARRSAAPSGAPPPAEDFTERIRAQAQRLEDTEALTQHVEYLARYFDTILKIEASEPNG</sequence>
<dbReference type="HOGENOM" id="CLU_025872_0_0_5"/>
<evidence type="ECO:0000313" key="9">
    <source>
        <dbReference type="Proteomes" id="UP000018542"/>
    </source>
</evidence>
<dbReference type="PANTHER" id="PTHR10465:SF0">
    <property type="entry name" value="SARCALUMENIN"/>
    <property type="match status" value="1"/>
</dbReference>
<feature type="domain" description="Dynamin N-terminal" evidence="7">
    <location>
        <begin position="28"/>
        <end position="72"/>
    </location>
</feature>
<evidence type="ECO:0008006" key="10">
    <source>
        <dbReference type="Google" id="ProtNLM"/>
    </source>
</evidence>
<keyword evidence="4" id="KW-0342">GTP-binding</keyword>
<dbReference type="AlphaFoldDB" id="V5SHX1"/>
<evidence type="ECO:0000313" key="8">
    <source>
        <dbReference type="EMBL" id="AHB50138.1"/>
    </source>
</evidence>
<dbReference type="PATRIC" id="fig|1029756.8.peg.1887"/>
<organism evidence="8 9">
    <name type="scientific">Hyphomicrobium nitrativorans NL23</name>
    <dbReference type="NCBI Taxonomy" id="1029756"/>
    <lineage>
        <taxon>Bacteria</taxon>
        <taxon>Pseudomonadati</taxon>
        <taxon>Pseudomonadota</taxon>
        <taxon>Alphaproteobacteria</taxon>
        <taxon>Hyphomicrobiales</taxon>
        <taxon>Hyphomicrobiaceae</taxon>
        <taxon>Hyphomicrobium</taxon>
    </lineage>
</organism>
<dbReference type="Pfam" id="PF00350">
    <property type="entry name" value="Dynamin_N"/>
    <property type="match status" value="1"/>
</dbReference>
<keyword evidence="5" id="KW-0472">Membrane</keyword>
<dbReference type="InterPro" id="IPR000795">
    <property type="entry name" value="T_Tr_GTP-bd_dom"/>
</dbReference>
<reference evidence="8 9" key="1">
    <citation type="journal article" date="2014" name="Genome Announc.">
        <title>Complete Genome Sequence of Hyphomicrobium nitrativorans Strain NL23, a Denitrifying Bacterium Isolated from Biofilm of a Methanol-Fed Denitrification System Treating Seawater at the Montreal Biodome.</title>
        <authorList>
            <person name="Martineau C."/>
            <person name="Villeneuve C."/>
            <person name="Mauffrey F."/>
            <person name="Villemur R."/>
        </authorList>
    </citation>
    <scope>NUCLEOTIDE SEQUENCE [LARGE SCALE GENOMIC DNA]</scope>
    <source>
        <strain evidence="8">NL23</strain>
    </source>
</reference>
<dbReference type="KEGG" id="hni:W911_09060"/>
<evidence type="ECO:0000259" key="6">
    <source>
        <dbReference type="Pfam" id="PF00009"/>
    </source>
</evidence>
<dbReference type="SUPFAM" id="SSF52540">
    <property type="entry name" value="P-loop containing nucleoside triphosphate hydrolases"/>
    <property type="match status" value="1"/>
</dbReference>
<dbReference type="Proteomes" id="UP000018542">
    <property type="component" value="Chromosome"/>
</dbReference>
<dbReference type="GO" id="GO:0005525">
    <property type="term" value="F:GTP binding"/>
    <property type="evidence" value="ECO:0007669"/>
    <property type="project" value="UniProtKB-KW"/>
</dbReference>
<feature type="domain" description="Tr-type G" evidence="6">
    <location>
        <begin position="190"/>
        <end position="294"/>
    </location>
</feature>
<evidence type="ECO:0000256" key="1">
    <source>
        <dbReference type="ARBA" id="ARBA00004370"/>
    </source>
</evidence>
<keyword evidence="9" id="KW-1185">Reference proteome</keyword>
<dbReference type="InterPro" id="IPR027417">
    <property type="entry name" value="P-loop_NTPase"/>
</dbReference>